<protein>
    <submittedName>
        <fullName evidence="1">Uncharacterized protein</fullName>
    </submittedName>
</protein>
<dbReference type="RefSeq" id="WP_089369907.1">
    <property type="nucleotide sequence ID" value="NZ_BMEP01000002.1"/>
</dbReference>
<sequence>MKKIVILFVLAVSIISCKNETKTEDTSTENTSAAIGNLDNDGTLKTIEGEFLYVDGAGVIMGKNFIYGVSINEMTEKLIKEVSEKQKDKFDMVPVIIKGEINPKPEGSDVWDEIVTIKEIIKVLPPKEGEAPIKIETGK</sequence>
<dbReference type="PROSITE" id="PS51257">
    <property type="entry name" value="PROKAR_LIPOPROTEIN"/>
    <property type="match status" value="1"/>
</dbReference>
<name>A0A238W0D5_9FLAO</name>
<dbReference type="AlphaFoldDB" id="A0A238W0D5"/>
<dbReference type="EMBL" id="FZNY01000001">
    <property type="protein sequence ID" value="SNR40065.1"/>
    <property type="molecule type" value="Genomic_DNA"/>
</dbReference>
<reference evidence="1 2" key="1">
    <citation type="submission" date="2017-06" db="EMBL/GenBank/DDBJ databases">
        <authorList>
            <person name="Kim H.J."/>
            <person name="Triplett B.A."/>
        </authorList>
    </citation>
    <scope>NUCLEOTIDE SEQUENCE [LARGE SCALE GENOMIC DNA]</scope>
    <source>
        <strain evidence="1 2">DSM 25597</strain>
    </source>
</reference>
<evidence type="ECO:0000313" key="1">
    <source>
        <dbReference type="EMBL" id="SNR40065.1"/>
    </source>
</evidence>
<evidence type="ECO:0000313" key="2">
    <source>
        <dbReference type="Proteomes" id="UP000198379"/>
    </source>
</evidence>
<dbReference type="OrthoDB" id="1143948at2"/>
<keyword evidence="2" id="KW-1185">Reference proteome</keyword>
<dbReference type="Proteomes" id="UP000198379">
    <property type="component" value="Unassembled WGS sequence"/>
</dbReference>
<accession>A0A238W0D5</accession>
<proteinExistence type="predicted"/>
<gene>
    <name evidence="1" type="ORF">SAMN06265376_101576</name>
</gene>
<organism evidence="1 2">
    <name type="scientific">Dokdonia pacifica</name>
    <dbReference type="NCBI Taxonomy" id="1627892"/>
    <lineage>
        <taxon>Bacteria</taxon>
        <taxon>Pseudomonadati</taxon>
        <taxon>Bacteroidota</taxon>
        <taxon>Flavobacteriia</taxon>
        <taxon>Flavobacteriales</taxon>
        <taxon>Flavobacteriaceae</taxon>
        <taxon>Dokdonia</taxon>
    </lineage>
</organism>